<organism evidence="1 2">
    <name type="scientific">Vagococcus vulneris</name>
    <dbReference type="NCBI Taxonomy" id="1977869"/>
    <lineage>
        <taxon>Bacteria</taxon>
        <taxon>Bacillati</taxon>
        <taxon>Bacillota</taxon>
        <taxon>Bacilli</taxon>
        <taxon>Lactobacillales</taxon>
        <taxon>Enterococcaceae</taxon>
        <taxon>Vagococcus</taxon>
    </lineage>
</organism>
<name>A0A429ZWY1_9ENTE</name>
<dbReference type="AlphaFoldDB" id="A0A429ZWY1"/>
<comment type="caution">
    <text evidence="1">The sequence shown here is derived from an EMBL/GenBank/DDBJ whole genome shotgun (WGS) entry which is preliminary data.</text>
</comment>
<reference evidence="1 2" key="1">
    <citation type="submission" date="2017-05" db="EMBL/GenBank/DDBJ databases">
        <title>Vagococcus spp. assemblies.</title>
        <authorList>
            <person name="Gulvik C.A."/>
        </authorList>
    </citation>
    <scope>NUCLEOTIDE SEQUENCE [LARGE SCALE GENOMIC DNA]</scope>
    <source>
        <strain evidence="1 2">SS1995</strain>
    </source>
</reference>
<evidence type="ECO:0000313" key="1">
    <source>
        <dbReference type="EMBL" id="RST98147.1"/>
    </source>
</evidence>
<keyword evidence="2" id="KW-1185">Reference proteome</keyword>
<dbReference type="RefSeq" id="WP_125984406.1">
    <property type="nucleotide sequence ID" value="NZ_NGJS01000013.1"/>
</dbReference>
<dbReference type="EMBL" id="NGJS01000013">
    <property type="protein sequence ID" value="RST98147.1"/>
    <property type="molecule type" value="Genomic_DNA"/>
</dbReference>
<evidence type="ECO:0000313" key="2">
    <source>
        <dbReference type="Proteomes" id="UP000287857"/>
    </source>
</evidence>
<sequence>MITNHYYATQLSDLKEDKKIQELLDAFQQDPKPILNLTVIEENILLSVSYLVRYTEAAKVKTELS</sequence>
<gene>
    <name evidence="1" type="ORF">CBF37_08935</name>
</gene>
<protein>
    <submittedName>
        <fullName evidence="1">Uncharacterized protein</fullName>
    </submittedName>
</protein>
<dbReference type="Proteomes" id="UP000287857">
    <property type="component" value="Unassembled WGS sequence"/>
</dbReference>
<accession>A0A429ZWY1</accession>
<proteinExistence type="predicted"/>